<reference evidence="2" key="1">
    <citation type="journal article" date="2021" name="Open Biol.">
        <title>Shared evolutionary footprints suggest mitochondrial oxidative damage underlies multiple complex I losses in fungi.</title>
        <authorList>
            <person name="Schikora-Tamarit M.A."/>
            <person name="Marcet-Houben M."/>
            <person name="Nosek J."/>
            <person name="Gabaldon T."/>
        </authorList>
    </citation>
    <scope>NUCLEOTIDE SEQUENCE</scope>
    <source>
        <strain evidence="2">CBS2887</strain>
    </source>
</reference>
<organism evidence="2 3">
    <name type="scientific">Wickerhamomyces pijperi</name>
    <name type="common">Yeast</name>
    <name type="synonym">Pichia pijperi</name>
    <dbReference type="NCBI Taxonomy" id="599730"/>
    <lineage>
        <taxon>Eukaryota</taxon>
        <taxon>Fungi</taxon>
        <taxon>Dikarya</taxon>
        <taxon>Ascomycota</taxon>
        <taxon>Saccharomycotina</taxon>
        <taxon>Saccharomycetes</taxon>
        <taxon>Phaffomycetales</taxon>
        <taxon>Wickerhamomycetaceae</taxon>
        <taxon>Wickerhamomyces</taxon>
    </lineage>
</organism>
<evidence type="ECO:0000313" key="3">
    <source>
        <dbReference type="Proteomes" id="UP000774326"/>
    </source>
</evidence>
<keyword evidence="1" id="KW-0472">Membrane</keyword>
<evidence type="ECO:0000313" key="2">
    <source>
        <dbReference type="EMBL" id="KAH3682260.1"/>
    </source>
</evidence>
<evidence type="ECO:0000256" key="1">
    <source>
        <dbReference type="SAM" id="Phobius"/>
    </source>
</evidence>
<name>A0A9P8Q337_WICPI</name>
<dbReference type="AlphaFoldDB" id="A0A9P8Q337"/>
<reference evidence="2" key="2">
    <citation type="submission" date="2021-01" db="EMBL/GenBank/DDBJ databases">
        <authorList>
            <person name="Schikora-Tamarit M.A."/>
        </authorList>
    </citation>
    <scope>NUCLEOTIDE SEQUENCE</scope>
    <source>
        <strain evidence="2">CBS2887</strain>
    </source>
</reference>
<feature type="transmembrane region" description="Helical" evidence="1">
    <location>
        <begin position="20"/>
        <end position="42"/>
    </location>
</feature>
<keyword evidence="3" id="KW-1185">Reference proteome</keyword>
<sequence length="208" mass="23184">MLDSDLFQSLLHGSQLLQRLVLQDLLLFTLLLSFFLPSRLGFLDQDSVTKHLEVLHVSSVKVELHVDDGVSETQFIYGVEVSLWHIVLQVSQDSLSLLDEHSQDSGILVVLLVLLDVLVEVVDSDSGNSGLDFTGTSVTVKSLEFFSSEIHFEFQDLSFTSVLHVQDSVDDFLVSEGFSLQMFSLEVFQVSGLFGTMYQLINLLLLVA</sequence>
<protein>
    <submittedName>
        <fullName evidence="2">Uncharacterized protein</fullName>
    </submittedName>
</protein>
<dbReference type="EMBL" id="JAEUBG010003831">
    <property type="protein sequence ID" value="KAH3682260.1"/>
    <property type="molecule type" value="Genomic_DNA"/>
</dbReference>
<comment type="caution">
    <text evidence="2">The sequence shown here is derived from an EMBL/GenBank/DDBJ whole genome shotgun (WGS) entry which is preliminary data.</text>
</comment>
<dbReference type="Proteomes" id="UP000774326">
    <property type="component" value="Unassembled WGS sequence"/>
</dbReference>
<keyword evidence="1" id="KW-0812">Transmembrane</keyword>
<proteinExistence type="predicted"/>
<gene>
    <name evidence="2" type="ORF">WICPIJ_006770</name>
</gene>
<accession>A0A9P8Q337</accession>
<keyword evidence="1" id="KW-1133">Transmembrane helix</keyword>